<accession>A0A3E0TMI7</accession>
<dbReference type="PANTHER" id="PTHR48105">
    <property type="entry name" value="THIOREDOXIN REDUCTASE 1-RELATED-RELATED"/>
    <property type="match status" value="1"/>
</dbReference>
<reference evidence="4 5" key="1">
    <citation type="submission" date="2018-08" db="EMBL/GenBank/DDBJ databases">
        <title>Thalassotalea euphylliae genome.</title>
        <authorList>
            <person name="Summers S."/>
            <person name="Rice S.A."/>
            <person name="Freckelton M.L."/>
            <person name="Nedved B.T."/>
            <person name="Hadfield M.G."/>
        </authorList>
    </citation>
    <scope>NUCLEOTIDE SEQUENCE [LARGE SCALE GENOMIC DNA]</scope>
    <source>
        <strain evidence="4 5">H1</strain>
    </source>
</reference>
<keyword evidence="1" id="KW-0285">Flavoprotein</keyword>
<dbReference type="SUPFAM" id="SSF51905">
    <property type="entry name" value="FAD/NAD(P)-binding domain"/>
    <property type="match status" value="1"/>
</dbReference>
<dbReference type="Gene3D" id="3.50.50.60">
    <property type="entry name" value="FAD/NAD(P)-binding domain"/>
    <property type="match status" value="2"/>
</dbReference>
<dbReference type="PRINTS" id="PR00368">
    <property type="entry name" value="FADPNR"/>
</dbReference>
<dbReference type="RefSeq" id="WP_116006825.1">
    <property type="nucleotide sequence ID" value="NZ_QUOU01000001.1"/>
</dbReference>
<proteinExistence type="predicted"/>
<dbReference type="InterPro" id="IPR050097">
    <property type="entry name" value="Ferredoxin-NADP_redctase_2"/>
</dbReference>
<dbReference type="Pfam" id="PF07992">
    <property type="entry name" value="Pyr_redox_2"/>
    <property type="match status" value="1"/>
</dbReference>
<comment type="caution">
    <text evidence="4">The sequence shown here is derived from an EMBL/GenBank/DDBJ whole genome shotgun (WGS) entry which is preliminary data.</text>
</comment>
<dbReference type="GO" id="GO:0016491">
    <property type="term" value="F:oxidoreductase activity"/>
    <property type="evidence" value="ECO:0007669"/>
    <property type="project" value="UniProtKB-KW"/>
</dbReference>
<evidence type="ECO:0000313" key="5">
    <source>
        <dbReference type="Proteomes" id="UP000256478"/>
    </source>
</evidence>
<gene>
    <name evidence="4" type="ORF">DXX93_03430</name>
</gene>
<dbReference type="InterPro" id="IPR023753">
    <property type="entry name" value="FAD/NAD-binding_dom"/>
</dbReference>
<dbReference type="PROSITE" id="PS51257">
    <property type="entry name" value="PROKAR_LIPOPROTEIN"/>
    <property type="match status" value="1"/>
</dbReference>
<keyword evidence="2" id="KW-0560">Oxidoreductase</keyword>
<dbReference type="Proteomes" id="UP000256478">
    <property type="component" value="Unassembled WGS sequence"/>
</dbReference>
<feature type="domain" description="FAD/NAD(P)-binding" evidence="3">
    <location>
        <begin position="5"/>
        <end position="148"/>
    </location>
</feature>
<dbReference type="AlphaFoldDB" id="A0A3E0TMI7"/>
<dbReference type="EMBL" id="QUOU01000001">
    <property type="protein sequence ID" value="REL25698.1"/>
    <property type="molecule type" value="Genomic_DNA"/>
</dbReference>
<sequence length="320" mass="36054">MKRKFDVAIVGAGLAGQSCALVTARGLLDVAIFGANNSQNNNFETHNFITNDGLTKKSILSKGLSDLKKYSNINIYSDPVIKVSVTMNGYLIFTEEGVAIEAEKVVFAMGNNFDFDSTKIEGLKKVWGTSAFSCAYCHAYELKGKPISIIAQTESDIHFIKLLRRWSTDIKIFIHAEEHINIEQMIYRNIPEPKIYNKKIKSIESCEGQITSLVLEDGKRVASDALFISDIDTRTNIIIDSIYNSTTFNSQLNRNLYKTDPYGRTDMKNIFIIGDSRTRFSTLVGVVFRNLCHFSNIKKIGMTHDSIFRLQQSISRTSIR</sequence>
<evidence type="ECO:0000256" key="1">
    <source>
        <dbReference type="ARBA" id="ARBA00022630"/>
    </source>
</evidence>
<evidence type="ECO:0000256" key="2">
    <source>
        <dbReference type="ARBA" id="ARBA00023002"/>
    </source>
</evidence>
<organism evidence="4 5">
    <name type="scientific">Thalassotalea euphylliae</name>
    <dbReference type="NCBI Taxonomy" id="1655234"/>
    <lineage>
        <taxon>Bacteria</taxon>
        <taxon>Pseudomonadati</taxon>
        <taxon>Pseudomonadota</taxon>
        <taxon>Gammaproteobacteria</taxon>
        <taxon>Alteromonadales</taxon>
        <taxon>Colwelliaceae</taxon>
        <taxon>Thalassotalea</taxon>
    </lineage>
</organism>
<dbReference type="PRINTS" id="PR00469">
    <property type="entry name" value="PNDRDTASEII"/>
</dbReference>
<dbReference type="OrthoDB" id="9786503at2"/>
<protein>
    <submittedName>
        <fullName evidence="4">NAD(P)/FAD-dependent oxidoreductase</fullName>
    </submittedName>
</protein>
<dbReference type="InterPro" id="IPR036188">
    <property type="entry name" value="FAD/NAD-bd_sf"/>
</dbReference>
<name>A0A3E0TMI7_9GAMM</name>
<evidence type="ECO:0000313" key="4">
    <source>
        <dbReference type="EMBL" id="REL25698.1"/>
    </source>
</evidence>
<evidence type="ECO:0000259" key="3">
    <source>
        <dbReference type="Pfam" id="PF07992"/>
    </source>
</evidence>